<feature type="non-terminal residue" evidence="2">
    <location>
        <position position="1"/>
    </location>
</feature>
<protein>
    <submittedName>
        <fullName evidence="2">Ribonuclease H protein</fullName>
    </submittedName>
</protein>
<dbReference type="GO" id="GO:0003676">
    <property type="term" value="F:nucleic acid binding"/>
    <property type="evidence" value="ECO:0007669"/>
    <property type="project" value="InterPro"/>
</dbReference>
<dbReference type="GO" id="GO:0004523">
    <property type="term" value="F:RNA-DNA hybrid ribonuclease activity"/>
    <property type="evidence" value="ECO:0007669"/>
    <property type="project" value="InterPro"/>
</dbReference>
<feature type="domain" description="RNase H type-1" evidence="1">
    <location>
        <begin position="1"/>
        <end position="106"/>
    </location>
</feature>
<evidence type="ECO:0000313" key="2">
    <source>
        <dbReference type="EMBL" id="MCI28290.1"/>
    </source>
</evidence>
<evidence type="ECO:0000313" key="3">
    <source>
        <dbReference type="Proteomes" id="UP000265520"/>
    </source>
</evidence>
<evidence type="ECO:0000259" key="1">
    <source>
        <dbReference type="Pfam" id="PF13456"/>
    </source>
</evidence>
<dbReference type="CDD" id="cd06222">
    <property type="entry name" value="RNase_H_like"/>
    <property type="match status" value="1"/>
</dbReference>
<dbReference type="AlphaFoldDB" id="A0A392QXI2"/>
<organism evidence="2 3">
    <name type="scientific">Trifolium medium</name>
    <dbReference type="NCBI Taxonomy" id="97028"/>
    <lineage>
        <taxon>Eukaryota</taxon>
        <taxon>Viridiplantae</taxon>
        <taxon>Streptophyta</taxon>
        <taxon>Embryophyta</taxon>
        <taxon>Tracheophyta</taxon>
        <taxon>Spermatophyta</taxon>
        <taxon>Magnoliopsida</taxon>
        <taxon>eudicotyledons</taxon>
        <taxon>Gunneridae</taxon>
        <taxon>Pentapetalae</taxon>
        <taxon>rosids</taxon>
        <taxon>fabids</taxon>
        <taxon>Fabales</taxon>
        <taxon>Fabaceae</taxon>
        <taxon>Papilionoideae</taxon>
        <taxon>50 kb inversion clade</taxon>
        <taxon>NPAAA clade</taxon>
        <taxon>Hologalegina</taxon>
        <taxon>IRL clade</taxon>
        <taxon>Trifolieae</taxon>
        <taxon>Trifolium</taxon>
    </lineage>
</organism>
<dbReference type="PANTHER" id="PTHR47723:SF19">
    <property type="entry name" value="POLYNUCLEOTIDYL TRANSFERASE, RIBONUCLEASE H-LIKE SUPERFAMILY PROTEIN"/>
    <property type="match status" value="1"/>
</dbReference>
<dbReference type="InterPro" id="IPR053151">
    <property type="entry name" value="RNase_H-like"/>
</dbReference>
<name>A0A392QXI2_9FABA</name>
<dbReference type="InterPro" id="IPR002156">
    <property type="entry name" value="RNaseH_domain"/>
</dbReference>
<accession>A0A392QXI2</accession>
<dbReference type="PANTHER" id="PTHR47723">
    <property type="entry name" value="OS05G0353850 PROTEIN"/>
    <property type="match status" value="1"/>
</dbReference>
<dbReference type="InterPro" id="IPR044730">
    <property type="entry name" value="RNase_H-like_dom_plant"/>
</dbReference>
<dbReference type="EMBL" id="LXQA010164757">
    <property type="protein sequence ID" value="MCI28290.1"/>
    <property type="molecule type" value="Genomic_DNA"/>
</dbReference>
<proteinExistence type="predicted"/>
<keyword evidence="3" id="KW-1185">Reference proteome</keyword>
<dbReference type="SUPFAM" id="SSF53098">
    <property type="entry name" value="Ribonuclease H-like"/>
    <property type="match status" value="1"/>
</dbReference>
<dbReference type="InterPro" id="IPR012337">
    <property type="entry name" value="RNaseH-like_sf"/>
</dbReference>
<sequence length="107" mass="12408">CDGACKDTLGLAGCGGLFRNLEGRWIKGYARKIETRDALCAEMWEMYLEMQLAWKQGFHQLQVESDSKTLVDMITRKIKINGNLPSLVRRIQELLKLNWQVHFNHTQ</sequence>
<dbReference type="Gene3D" id="3.30.420.10">
    <property type="entry name" value="Ribonuclease H-like superfamily/Ribonuclease H"/>
    <property type="match status" value="1"/>
</dbReference>
<dbReference type="InterPro" id="IPR036397">
    <property type="entry name" value="RNaseH_sf"/>
</dbReference>
<dbReference type="Pfam" id="PF13456">
    <property type="entry name" value="RVT_3"/>
    <property type="match status" value="1"/>
</dbReference>
<comment type="caution">
    <text evidence="2">The sequence shown here is derived from an EMBL/GenBank/DDBJ whole genome shotgun (WGS) entry which is preliminary data.</text>
</comment>
<dbReference type="Proteomes" id="UP000265520">
    <property type="component" value="Unassembled WGS sequence"/>
</dbReference>
<reference evidence="2 3" key="1">
    <citation type="journal article" date="2018" name="Front. Plant Sci.">
        <title>Red Clover (Trifolium pratense) and Zigzag Clover (T. medium) - A Picture of Genomic Similarities and Differences.</title>
        <authorList>
            <person name="Dluhosova J."/>
            <person name="Istvanek J."/>
            <person name="Nedelnik J."/>
            <person name="Repkova J."/>
        </authorList>
    </citation>
    <scope>NUCLEOTIDE SEQUENCE [LARGE SCALE GENOMIC DNA]</scope>
    <source>
        <strain evidence="3">cv. 10/8</strain>
        <tissue evidence="2">Leaf</tissue>
    </source>
</reference>